<proteinExistence type="predicted"/>
<dbReference type="Proteomes" id="UP000183894">
    <property type="component" value="Unassembled WGS sequence"/>
</dbReference>
<evidence type="ECO:0000313" key="3">
    <source>
        <dbReference type="EMBL" id="SEK67306.1"/>
    </source>
</evidence>
<reference evidence="3 4" key="1">
    <citation type="submission" date="2016-10" db="EMBL/GenBank/DDBJ databases">
        <authorList>
            <person name="de Groot N.N."/>
        </authorList>
    </citation>
    <scope>NUCLEOTIDE SEQUENCE [LARGE SCALE GENOMIC DNA]</scope>
    <source>
        <strain evidence="3 4">CDM_5</strain>
    </source>
</reference>
<organism evidence="3 4">
    <name type="scientific">Haloferax larsenii</name>
    <dbReference type="NCBI Taxonomy" id="302484"/>
    <lineage>
        <taxon>Archaea</taxon>
        <taxon>Methanobacteriati</taxon>
        <taxon>Methanobacteriota</taxon>
        <taxon>Stenosarchaea group</taxon>
        <taxon>Halobacteria</taxon>
        <taxon>Halobacteriales</taxon>
        <taxon>Haloferacaceae</taxon>
        <taxon>Haloferax</taxon>
    </lineage>
</organism>
<evidence type="ECO:0000313" key="4">
    <source>
        <dbReference type="Proteomes" id="UP000183894"/>
    </source>
</evidence>
<evidence type="ECO:0000256" key="2">
    <source>
        <dbReference type="SAM" id="Phobius"/>
    </source>
</evidence>
<keyword evidence="2" id="KW-0812">Transmembrane</keyword>
<dbReference type="EMBL" id="FOAD01000001">
    <property type="protein sequence ID" value="SEK67306.1"/>
    <property type="molecule type" value="Genomic_DNA"/>
</dbReference>
<keyword evidence="2" id="KW-0472">Membrane</keyword>
<sequence length="94" mass="9991">MSRRHSHDSRTDSDYPPTHHRPAPSFTVQAIVLTLTVGVVVVASYPVLSLAAMTAAVGLVALGRVVAHRVERDSVNVRVPGLPVQVTVASTARD</sequence>
<protein>
    <submittedName>
        <fullName evidence="3">Uncharacterized protein</fullName>
    </submittedName>
</protein>
<accession>A0A1H7IY54</accession>
<evidence type="ECO:0000256" key="1">
    <source>
        <dbReference type="SAM" id="MobiDB-lite"/>
    </source>
</evidence>
<name>A0A1H7IY54_HALLR</name>
<dbReference type="RefSeq" id="WP_074792467.1">
    <property type="nucleotide sequence ID" value="NZ_FOAD01000001.1"/>
</dbReference>
<dbReference type="AlphaFoldDB" id="A0A1H7IY54"/>
<feature type="region of interest" description="Disordered" evidence="1">
    <location>
        <begin position="1"/>
        <end position="23"/>
    </location>
</feature>
<keyword evidence="2" id="KW-1133">Transmembrane helix</keyword>
<gene>
    <name evidence="3" type="ORF">SAMN04488691_1011053</name>
</gene>
<feature type="transmembrane region" description="Helical" evidence="2">
    <location>
        <begin position="26"/>
        <end position="44"/>
    </location>
</feature>